<dbReference type="SUPFAM" id="SSF52172">
    <property type="entry name" value="CheY-like"/>
    <property type="match status" value="1"/>
</dbReference>
<dbReference type="InterPro" id="IPR001789">
    <property type="entry name" value="Sig_transdc_resp-reg_receiver"/>
</dbReference>
<feature type="modified residue" description="4-aspartylphosphate" evidence="3">
    <location>
        <position position="55"/>
    </location>
</feature>
<dbReference type="SMART" id="SM00448">
    <property type="entry name" value="REC"/>
    <property type="match status" value="1"/>
</dbReference>
<reference evidence="5" key="1">
    <citation type="submission" date="2020-10" db="EMBL/GenBank/DDBJ databases">
        <authorList>
            <person name="Gilroy R."/>
        </authorList>
    </citation>
    <scope>NUCLEOTIDE SEQUENCE</scope>
    <source>
        <strain evidence="5">USAMLcec3-3695</strain>
    </source>
</reference>
<organism evidence="5 6">
    <name type="scientific">Candidatus Ornithomonoglobus merdipullorum</name>
    <dbReference type="NCBI Taxonomy" id="2840895"/>
    <lineage>
        <taxon>Bacteria</taxon>
        <taxon>Bacillati</taxon>
        <taxon>Bacillota</taxon>
        <taxon>Clostridia</taxon>
        <taxon>Candidatus Ornithomonoglobus</taxon>
    </lineage>
</organism>
<proteinExistence type="predicted"/>
<dbReference type="Pfam" id="PF04397">
    <property type="entry name" value="LytTR"/>
    <property type="match status" value="1"/>
</dbReference>
<evidence type="ECO:0000313" key="5">
    <source>
        <dbReference type="EMBL" id="HIU57181.1"/>
    </source>
</evidence>
<evidence type="ECO:0000256" key="3">
    <source>
        <dbReference type="PROSITE-ProRule" id="PRU00169"/>
    </source>
</evidence>
<dbReference type="PANTHER" id="PTHR37299:SF1">
    <property type="entry name" value="STAGE 0 SPORULATION PROTEIN A HOMOLOG"/>
    <property type="match status" value="1"/>
</dbReference>
<dbReference type="PANTHER" id="PTHR37299">
    <property type="entry name" value="TRANSCRIPTIONAL REGULATOR-RELATED"/>
    <property type="match status" value="1"/>
</dbReference>
<evidence type="ECO:0000256" key="2">
    <source>
        <dbReference type="ARBA" id="ARBA00024867"/>
    </source>
</evidence>
<dbReference type="EMBL" id="DVNB01000052">
    <property type="protein sequence ID" value="HIU57181.1"/>
    <property type="molecule type" value="Genomic_DNA"/>
</dbReference>
<dbReference type="Gene3D" id="2.40.50.1020">
    <property type="entry name" value="LytTr DNA-binding domain"/>
    <property type="match status" value="1"/>
</dbReference>
<evidence type="ECO:0000256" key="1">
    <source>
        <dbReference type="ARBA" id="ARBA00018672"/>
    </source>
</evidence>
<reference evidence="5" key="2">
    <citation type="journal article" date="2021" name="PeerJ">
        <title>Extensive microbial diversity within the chicken gut microbiome revealed by metagenomics and culture.</title>
        <authorList>
            <person name="Gilroy R."/>
            <person name="Ravi A."/>
            <person name="Getino M."/>
            <person name="Pursley I."/>
            <person name="Horton D.L."/>
            <person name="Alikhan N.F."/>
            <person name="Baker D."/>
            <person name="Gharbi K."/>
            <person name="Hall N."/>
            <person name="Watson M."/>
            <person name="Adriaenssens E.M."/>
            <person name="Foster-Nyarko E."/>
            <person name="Jarju S."/>
            <person name="Secka A."/>
            <person name="Antonio M."/>
            <person name="Oren A."/>
            <person name="Chaudhuri R.R."/>
            <person name="La Ragione R."/>
            <person name="Hildebrand F."/>
            <person name="Pallen M.J."/>
        </authorList>
    </citation>
    <scope>NUCLEOTIDE SEQUENCE</scope>
    <source>
        <strain evidence="5">USAMLcec3-3695</strain>
    </source>
</reference>
<comment type="function">
    <text evidence="2">May play the central regulatory role in sporulation. It may be an element of the effector pathway responsible for the activation of sporulation genes in response to nutritional stress. Spo0A may act in concert with spo0H (a sigma factor) to control the expression of some genes that are critical to the sporulation process.</text>
</comment>
<protein>
    <recommendedName>
        <fullName evidence="1">Stage 0 sporulation protein A homolog</fullName>
    </recommendedName>
</protein>
<evidence type="ECO:0000259" key="4">
    <source>
        <dbReference type="PROSITE" id="PS50110"/>
    </source>
</evidence>
<dbReference type="InterPro" id="IPR007492">
    <property type="entry name" value="LytTR_DNA-bd_dom"/>
</dbReference>
<dbReference type="Pfam" id="PF00072">
    <property type="entry name" value="Response_reg"/>
    <property type="match status" value="1"/>
</dbReference>
<name>A0A9D1MBF4_9FIRM</name>
<dbReference type="AlphaFoldDB" id="A0A9D1MBF4"/>
<accession>A0A9D1MBF4</accession>
<comment type="caution">
    <text evidence="5">The sequence shown here is derived from an EMBL/GenBank/DDBJ whole genome shotgun (WGS) entry which is preliminary data.</text>
</comment>
<dbReference type="SMART" id="SM00850">
    <property type="entry name" value="LytTR"/>
    <property type="match status" value="1"/>
</dbReference>
<keyword evidence="3" id="KW-0597">Phosphoprotein</keyword>
<sequence length="236" mass="27035">MRIAVCDDDERCLNDESVMIAETAAELGLECDVLRFRAPSELIACGEKFDIVFLDVEMEEMSGIEAAEAIHEKSGGTYIFFVTNHEGYMDEALNKHAFRFWVKPINRQRLAYGMESAVREMNSVEKYLKVSVEGKPSRIPMTDIIYACAKNKITSIVTVNGELEVREPFKNVLPRLCADFFCKSHASYCVNMNYVIRYDKENVICRSGGREYTAYMSKRCYGEFSRRFISWAGDHV</sequence>
<dbReference type="InterPro" id="IPR011006">
    <property type="entry name" value="CheY-like_superfamily"/>
</dbReference>
<dbReference type="InterPro" id="IPR046947">
    <property type="entry name" value="LytR-like"/>
</dbReference>
<gene>
    <name evidence="5" type="ORF">IAA61_05135</name>
</gene>
<dbReference type="PROSITE" id="PS50110">
    <property type="entry name" value="RESPONSE_REGULATORY"/>
    <property type="match status" value="1"/>
</dbReference>
<feature type="domain" description="Response regulatory" evidence="4">
    <location>
        <begin position="2"/>
        <end position="118"/>
    </location>
</feature>
<dbReference type="Proteomes" id="UP000824109">
    <property type="component" value="Unassembled WGS sequence"/>
</dbReference>
<dbReference type="GO" id="GO:0000156">
    <property type="term" value="F:phosphorelay response regulator activity"/>
    <property type="evidence" value="ECO:0007669"/>
    <property type="project" value="InterPro"/>
</dbReference>
<evidence type="ECO:0000313" key="6">
    <source>
        <dbReference type="Proteomes" id="UP000824109"/>
    </source>
</evidence>
<dbReference type="Gene3D" id="3.40.50.2300">
    <property type="match status" value="1"/>
</dbReference>
<dbReference type="GO" id="GO:0003677">
    <property type="term" value="F:DNA binding"/>
    <property type="evidence" value="ECO:0007669"/>
    <property type="project" value="InterPro"/>
</dbReference>